<protein>
    <submittedName>
        <fullName evidence="1">Uncharacterized protein</fullName>
    </submittedName>
</protein>
<dbReference type="EMBL" id="LN853769">
    <property type="protein sequence ID" value="CRY96652.1"/>
    <property type="molecule type" value="Genomic_DNA"/>
</dbReference>
<accession>A0A0H5QLL6</accession>
<dbReference type="AlphaFoldDB" id="A0A0H5QLL6"/>
<name>A0A0H5QLL6_9ZZZZ</name>
<organism evidence="1">
    <name type="scientific">uncultured prokaryote</name>
    <dbReference type="NCBI Taxonomy" id="198431"/>
    <lineage>
        <taxon>unclassified sequences</taxon>
        <taxon>environmental samples</taxon>
    </lineage>
</organism>
<reference evidence="1" key="1">
    <citation type="submission" date="2015-06" db="EMBL/GenBank/DDBJ databases">
        <authorList>
            <person name="Joergensen T."/>
        </authorList>
    </citation>
    <scope>NUCLEOTIDE SEQUENCE</scope>
    <source>
        <strain evidence="1">RGFK1195</strain>
    </source>
</reference>
<sequence>MSTCKGSRTEREPLLRHGDIHMPHPIYGDPAHELATVHMVLWLPRASRDLPVRAQALGRAETQRAALWTVDNDWEDGGDQHGYHAGDFFSHVAMVALQDHPTSQRQVDACMVGEGWAQDQMF</sequence>
<evidence type="ECO:0000313" key="1">
    <source>
        <dbReference type="EMBL" id="CRY96652.1"/>
    </source>
</evidence>
<reference evidence="1" key="2">
    <citation type="submission" date="2015-07" db="EMBL/GenBank/DDBJ databases">
        <title>Plasmids, circular viruses and viroids from rat gut.</title>
        <authorList>
            <person name="Jorgensen T.J."/>
            <person name="Hansen M.A."/>
            <person name="Xu Z."/>
            <person name="Tabak M.A."/>
            <person name="Sorensen S.J."/>
            <person name="Hansen L.H."/>
        </authorList>
    </citation>
    <scope>NUCLEOTIDE SEQUENCE</scope>
    <source>
        <strain evidence="1">RGFK1195</strain>
    </source>
</reference>
<proteinExistence type="predicted"/>